<dbReference type="GO" id="GO:0008270">
    <property type="term" value="F:zinc ion binding"/>
    <property type="evidence" value="ECO:0007669"/>
    <property type="project" value="UniProtKB-KW"/>
</dbReference>
<dbReference type="Gene3D" id="6.10.140.2220">
    <property type="match status" value="1"/>
</dbReference>
<dbReference type="RefSeq" id="XP_018271271.1">
    <property type="nucleotide sequence ID" value="XM_018414272.1"/>
</dbReference>
<keyword evidence="3" id="KW-0862">Zinc</keyword>
<evidence type="ECO:0000313" key="6">
    <source>
        <dbReference type="Proteomes" id="UP000053890"/>
    </source>
</evidence>
<dbReference type="EMBL" id="KQ474078">
    <property type="protein sequence ID" value="KPV75222.1"/>
    <property type="molecule type" value="Genomic_DNA"/>
</dbReference>
<keyword evidence="1" id="KW-0479">Metal-binding</keyword>
<dbReference type="GeneID" id="28974720"/>
<keyword evidence="6" id="KW-1185">Reference proteome</keyword>
<name>A0A194S3Q3_RHOGW</name>
<proteinExistence type="predicted"/>
<dbReference type="OrthoDB" id="407198at2759"/>
<dbReference type="Proteomes" id="UP000053890">
    <property type="component" value="Unassembled WGS sequence"/>
</dbReference>
<dbReference type="SUPFAM" id="SSF144232">
    <property type="entry name" value="HIT/MYND zinc finger-like"/>
    <property type="match status" value="1"/>
</dbReference>
<dbReference type="AlphaFoldDB" id="A0A194S3Q3"/>
<protein>
    <recommendedName>
        <fullName evidence="4">MYND-type domain-containing protein</fullName>
    </recommendedName>
</protein>
<keyword evidence="2" id="KW-0863">Zinc-finger</keyword>
<sequence>MAINWDETCLVCGTETKQRCSKCAEAGISLGFCSPAHQQLAWNVHKRVCGPGKANPFTWPLLTKDESREIIEHMDESTGHLIDHSSDRSTVAKALLHFWASRATKRSITKGAPEPPDDKRTRHKLQQINLIVRAHEWARTESPHIRWNAPPADPFMSLPYWDLYSACEWPFQRRHGAEPWRARYLHYMLFFEERIDKARFQPVFCAPNENVEMARIVARLHTFVDTHIAPVYPLVGAQLYESLAKHENVLRILGVSPPS</sequence>
<accession>A0A194S3Q3</accession>
<reference evidence="5 6" key="1">
    <citation type="journal article" date="2015" name="Front. Microbiol.">
        <title>Genome sequence of the plant growth promoting endophytic yeast Rhodotorula graminis WP1.</title>
        <authorList>
            <person name="Firrincieli A."/>
            <person name="Otillar R."/>
            <person name="Salamov A."/>
            <person name="Schmutz J."/>
            <person name="Khan Z."/>
            <person name="Redman R.S."/>
            <person name="Fleck N.D."/>
            <person name="Lindquist E."/>
            <person name="Grigoriev I.V."/>
            <person name="Doty S.L."/>
        </authorList>
    </citation>
    <scope>NUCLEOTIDE SEQUENCE [LARGE SCALE GENOMIC DNA]</scope>
    <source>
        <strain evidence="5 6">WP1</strain>
    </source>
</reference>
<organism evidence="5 6">
    <name type="scientific">Rhodotorula graminis (strain WP1)</name>
    <dbReference type="NCBI Taxonomy" id="578459"/>
    <lineage>
        <taxon>Eukaryota</taxon>
        <taxon>Fungi</taxon>
        <taxon>Dikarya</taxon>
        <taxon>Basidiomycota</taxon>
        <taxon>Pucciniomycotina</taxon>
        <taxon>Microbotryomycetes</taxon>
        <taxon>Sporidiobolales</taxon>
        <taxon>Sporidiobolaceae</taxon>
        <taxon>Rhodotorula</taxon>
    </lineage>
</organism>
<dbReference type="Pfam" id="PF01753">
    <property type="entry name" value="zf-MYND"/>
    <property type="match status" value="1"/>
</dbReference>
<evidence type="ECO:0000256" key="1">
    <source>
        <dbReference type="ARBA" id="ARBA00022723"/>
    </source>
</evidence>
<evidence type="ECO:0000256" key="3">
    <source>
        <dbReference type="ARBA" id="ARBA00022833"/>
    </source>
</evidence>
<dbReference type="InterPro" id="IPR002893">
    <property type="entry name" value="Znf_MYND"/>
</dbReference>
<feature type="domain" description="MYND-type" evidence="4">
    <location>
        <begin position="9"/>
        <end position="49"/>
    </location>
</feature>
<evidence type="ECO:0000313" key="5">
    <source>
        <dbReference type="EMBL" id="KPV75222.1"/>
    </source>
</evidence>
<evidence type="ECO:0000259" key="4">
    <source>
        <dbReference type="Pfam" id="PF01753"/>
    </source>
</evidence>
<evidence type="ECO:0000256" key="2">
    <source>
        <dbReference type="ARBA" id="ARBA00022771"/>
    </source>
</evidence>
<gene>
    <name evidence="5" type="ORF">RHOBADRAFT_43711</name>
</gene>